<dbReference type="RefSeq" id="WP_145672970.1">
    <property type="nucleotide sequence ID" value="NZ_VIWO01000008.1"/>
</dbReference>
<dbReference type="InterPro" id="IPR037883">
    <property type="entry name" value="Knr4/Smi1-like_sf"/>
</dbReference>
<protein>
    <submittedName>
        <fullName evidence="2">Cell wall assembly regulator SMI1</fullName>
    </submittedName>
</protein>
<dbReference type="Proteomes" id="UP000320811">
    <property type="component" value="Unassembled WGS sequence"/>
</dbReference>
<dbReference type="InterPro" id="IPR018958">
    <property type="entry name" value="Knr4/Smi1-like_dom"/>
</dbReference>
<reference evidence="2 3" key="1">
    <citation type="submission" date="2019-06" db="EMBL/GenBank/DDBJ databases">
        <title>Sorghum-associated microbial communities from plants grown in Nebraska, USA.</title>
        <authorList>
            <person name="Schachtman D."/>
        </authorList>
    </citation>
    <scope>NUCLEOTIDE SEQUENCE [LARGE SCALE GENOMIC DNA]</scope>
    <source>
        <strain evidence="2 3">1209</strain>
    </source>
</reference>
<dbReference type="SMART" id="SM00860">
    <property type="entry name" value="SMI1_KNR4"/>
    <property type="match status" value="1"/>
</dbReference>
<dbReference type="EMBL" id="VIWO01000008">
    <property type="protein sequence ID" value="TWF35739.1"/>
    <property type="molecule type" value="Genomic_DNA"/>
</dbReference>
<evidence type="ECO:0000313" key="2">
    <source>
        <dbReference type="EMBL" id="TWF35739.1"/>
    </source>
</evidence>
<dbReference type="AlphaFoldDB" id="A0A561PCA0"/>
<dbReference type="OrthoDB" id="6989522at2"/>
<keyword evidence="3" id="KW-1185">Reference proteome</keyword>
<proteinExistence type="predicted"/>
<organism evidence="2 3">
    <name type="scientific">Chitinophaga polysaccharea</name>
    <dbReference type="NCBI Taxonomy" id="1293035"/>
    <lineage>
        <taxon>Bacteria</taxon>
        <taxon>Pseudomonadati</taxon>
        <taxon>Bacteroidota</taxon>
        <taxon>Chitinophagia</taxon>
        <taxon>Chitinophagales</taxon>
        <taxon>Chitinophagaceae</taxon>
        <taxon>Chitinophaga</taxon>
    </lineage>
</organism>
<name>A0A561PCA0_9BACT</name>
<accession>A0A561PCA0</accession>
<evidence type="ECO:0000259" key="1">
    <source>
        <dbReference type="SMART" id="SM00860"/>
    </source>
</evidence>
<feature type="domain" description="Knr4/Smi1-like" evidence="1">
    <location>
        <begin position="26"/>
        <end position="155"/>
    </location>
</feature>
<gene>
    <name evidence="2" type="ORF">FHW36_10895</name>
</gene>
<evidence type="ECO:0000313" key="3">
    <source>
        <dbReference type="Proteomes" id="UP000320811"/>
    </source>
</evidence>
<dbReference type="Gene3D" id="3.40.1580.10">
    <property type="entry name" value="SMI1/KNR4-like"/>
    <property type="match status" value="1"/>
</dbReference>
<dbReference type="SUPFAM" id="SSF160631">
    <property type="entry name" value="SMI1/KNR4-like"/>
    <property type="match status" value="1"/>
</dbReference>
<dbReference type="Pfam" id="PF09346">
    <property type="entry name" value="SMI1_KNR4"/>
    <property type="match status" value="1"/>
</dbReference>
<comment type="caution">
    <text evidence="2">The sequence shown here is derived from an EMBL/GenBank/DDBJ whole genome shotgun (WGS) entry which is preliminary data.</text>
</comment>
<sequence>MQEQLALLEQHLATQRPDLLADLNPALTPEDIKALEQKYSRVVPAPVAALYQWRNGQSFKSFDAFVNNSTFVPLEAALDTMAELTGMIGSDFEIENWWHADWWPLFHNGGGDYICYDAYGLFTGQAGQLLEFWHADNDRPVIAPDLVSLITALNQYYAAAPSDNEDEFFEVTSPAGYPKKFRVK</sequence>